<name>A0A7S2PKD2_9STRA</name>
<dbReference type="AlphaFoldDB" id="A0A7S2PKD2"/>
<organism evidence="2">
    <name type="scientific">Leptocylindrus danicus</name>
    <dbReference type="NCBI Taxonomy" id="163516"/>
    <lineage>
        <taxon>Eukaryota</taxon>
        <taxon>Sar</taxon>
        <taxon>Stramenopiles</taxon>
        <taxon>Ochrophyta</taxon>
        <taxon>Bacillariophyta</taxon>
        <taxon>Coscinodiscophyceae</taxon>
        <taxon>Chaetocerotophycidae</taxon>
        <taxon>Leptocylindrales</taxon>
        <taxon>Leptocylindraceae</taxon>
        <taxon>Leptocylindrus</taxon>
    </lineage>
</organism>
<evidence type="ECO:0000256" key="1">
    <source>
        <dbReference type="SAM" id="MobiDB-lite"/>
    </source>
</evidence>
<feature type="region of interest" description="Disordered" evidence="1">
    <location>
        <begin position="116"/>
        <end position="183"/>
    </location>
</feature>
<gene>
    <name evidence="2" type="ORF">LDAN0321_LOCUS17409</name>
</gene>
<proteinExistence type="predicted"/>
<reference evidence="2" key="1">
    <citation type="submission" date="2021-01" db="EMBL/GenBank/DDBJ databases">
        <authorList>
            <person name="Corre E."/>
            <person name="Pelletier E."/>
            <person name="Niang G."/>
            <person name="Scheremetjew M."/>
            <person name="Finn R."/>
            <person name="Kale V."/>
            <person name="Holt S."/>
            <person name="Cochrane G."/>
            <person name="Meng A."/>
            <person name="Brown T."/>
            <person name="Cohen L."/>
        </authorList>
    </citation>
    <scope>NUCLEOTIDE SEQUENCE</scope>
    <source>
        <strain evidence="2">B650</strain>
    </source>
</reference>
<sequence length="183" mass="20069">MEGKVKKNLEKIGVDVDDAEVEDIVGEVYDRAGDSVLNELDESIEKAKNEEVAMVGEVVIEEEDNFSPKAALNDADEVVNDAEGDLEVIVDEIVDSVAARVQDTVDKIEGEVIEEKLGVKVEINNSSDDEDEDKDEGGNGDGAQVQGLEAQKTEEKLEINAEDEDEDKEDRVDDKGDEDEEEN</sequence>
<accession>A0A7S2PKD2</accession>
<evidence type="ECO:0000313" key="2">
    <source>
        <dbReference type="EMBL" id="CAD9603253.1"/>
    </source>
</evidence>
<dbReference type="EMBL" id="HBGY01028174">
    <property type="protein sequence ID" value="CAD9603253.1"/>
    <property type="molecule type" value="Transcribed_RNA"/>
</dbReference>
<protein>
    <submittedName>
        <fullName evidence="2">Uncharacterized protein</fullName>
    </submittedName>
</protein>